<accession>A0A8J3B3H6</accession>
<feature type="transmembrane region" description="Helical" evidence="1">
    <location>
        <begin position="6"/>
        <end position="29"/>
    </location>
</feature>
<dbReference type="Proteomes" id="UP000637720">
    <property type="component" value="Unassembled WGS sequence"/>
</dbReference>
<reference evidence="2" key="1">
    <citation type="journal article" date="2014" name="Int. J. Syst. Evol. Microbiol.">
        <title>Complete genome sequence of Corynebacterium casei LMG S-19264T (=DSM 44701T), isolated from a smear-ripened cheese.</title>
        <authorList>
            <consortium name="US DOE Joint Genome Institute (JGI-PGF)"/>
            <person name="Walter F."/>
            <person name="Albersmeier A."/>
            <person name="Kalinowski J."/>
            <person name="Ruckert C."/>
        </authorList>
    </citation>
    <scope>NUCLEOTIDE SEQUENCE</scope>
    <source>
        <strain evidence="2">JCM 14719</strain>
    </source>
</reference>
<dbReference type="AlphaFoldDB" id="A0A8J3B3H6"/>
<evidence type="ECO:0000256" key="1">
    <source>
        <dbReference type="SAM" id="Phobius"/>
    </source>
</evidence>
<comment type="caution">
    <text evidence="2">The sequence shown here is derived from an EMBL/GenBank/DDBJ whole genome shotgun (WGS) entry which is preliminary data.</text>
</comment>
<dbReference type="RefSeq" id="WP_229725587.1">
    <property type="nucleotide sequence ID" value="NZ_BMOF01000003.1"/>
</dbReference>
<keyword evidence="1" id="KW-1133">Transmembrane helix</keyword>
<dbReference type="Pfam" id="PF05437">
    <property type="entry name" value="AzlD"/>
    <property type="match status" value="1"/>
</dbReference>
<reference evidence="2" key="2">
    <citation type="submission" date="2020-09" db="EMBL/GenBank/DDBJ databases">
        <authorList>
            <person name="Sun Q."/>
            <person name="Ohkuma M."/>
        </authorList>
    </citation>
    <scope>NUCLEOTIDE SEQUENCE</scope>
    <source>
        <strain evidence="2">JCM 14719</strain>
    </source>
</reference>
<protein>
    <submittedName>
        <fullName evidence="2">Branched-chain amino acid transporter</fullName>
    </submittedName>
</protein>
<evidence type="ECO:0000313" key="2">
    <source>
        <dbReference type="EMBL" id="GGJ92895.1"/>
    </source>
</evidence>
<gene>
    <name evidence="2" type="ORF">GCM10007043_03230</name>
</gene>
<keyword evidence="1" id="KW-0812">Transmembrane</keyword>
<organism evidence="2 3">
    <name type="scientific">Calditerricola satsumensis</name>
    <dbReference type="NCBI Taxonomy" id="373054"/>
    <lineage>
        <taxon>Bacteria</taxon>
        <taxon>Bacillati</taxon>
        <taxon>Bacillota</taxon>
        <taxon>Bacilli</taxon>
        <taxon>Bacillales</taxon>
        <taxon>Bacillaceae</taxon>
        <taxon>Calditerricola</taxon>
    </lineage>
</organism>
<proteinExistence type="predicted"/>
<sequence length="104" mass="10786">MSHADSLLALVVAMGAVTYLPRMLPLVFLPGRAWPPAVERFFRFLPYAALGALIVPGVFTATGHPASATVGALAAAALAWRRAHLLLVVAAGIAGALAVDLVMR</sequence>
<evidence type="ECO:0000313" key="3">
    <source>
        <dbReference type="Proteomes" id="UP000637720"/>
    </source>
</evidence>
<dbReference type="EMBL" id="BMOF01000003">
    <property type="protein sequence ID" value="GGJ92895.1"/>
    <property type="molecule type" value="Genomic_DNA"/>
</dbReference>
<keyword evidence="3" id="KW-1185">Reference proteome</keyword>
<name>A0A8J3B3H6_9BACI</name>
<feature type="transmembrane region" description="Helical" evidence="1">
    <location>
        <begin position="83"/>
        <end position="103"/>
    </location>
</feature>
<keyword evidence="1" id="KW-0472">Membrane</keyword>
<feature type="transmembrane region" description="Helical" evidence="1">
    <location>
        <begin position="41"/>
        <end position="63"/>
    </location>
</feature>
<dbReference type="InterPro" id="IPR008407">
    <property type="entry name" value="Brnchd-chn_aa_trnsp_AzlD"/>
</dbReference>